<dbReference type="GeneID" id="83881464"/>
<dbReference type="Gene3D" id="3.40.50.410">
    <property type="entry name" value="von Willebrand factor, type A domain"/>
    <property type="match status" value="1"/>
</dbReference>
<evidence type="ECO:0000313" key="3">
    <source>
        <dbReference type="EMBL" id="CUK01343.1"/>
    </source>
</evidence>
<sequence>MRHLACFIILGAASAEAAPHCRQALALGLDVSGSVNASEYRLQLDGLASALESSEVSNILIGPPDWPVRITVYEWSGPRAFNRRVVVDWLEIRNPEDLAQLTNQLRSTKRRPADPSTALGAAIEFGVGHLSQQRDCPKRTLDISGDGKSNTGPRPKDIVLPDWVTINGLVVSGPEQGGTTSTAELTAYYMANVLHGPSAFLETAAGFADYERAMKRKLLRELQGMSISSLQE</sequence>
<dbReference type="InterPro" id="IPR010607">
    <property type="entry name" value="DUF1194"/>
</dbReference>
<keyword evidence="2" id="KW-0732">Signal</keyword>
<proteinExistence type="predicted"/>
<evidence type="ECO:0000313" key="4">
    <source>
        <dbReference type="Proteomes" id="UP000051870"/>
    </source>
</evidence>
<dbReference type="EMBL" id="CYTW01000002">
    <property type="protein sequence ID" value="CUK01343.1"/>
    <property type="molecule type" value="Genomic_DNA"/>
</dbReference>
<dbReference type="STRING" id="1715693.PH7735_02443"/>
<dbReference type="Pfam" id="PF06707">
    <property type="entry name" value="DUF1194"/>
    <property type="match status" value="1"/>
</dbReference>
<dbReference type="InterPro" id="IPR036465">
    <property type="entry name" value="vWFA_dom_sf"/>
</dbReference>
<feature type="chain" id="PRO_5006065056" description="VWFA domain-containing protein" evidence="2">
    <location>
        <begin position="18"/>
        <end position="232"/>
    </location>
</feature>
<feature type="region of interest" description="Disordered" evidence="1">
    <location>
        <begin position="136"/>
        <end position="157"/>
    </location>
</feature>
<name>A0A0P1IAB9_9RHOB</name>
<dbReference type="AlphaFoldDB" id="A0A0P1IAB9"/>
<organism evidence="3 4">
    <name type="scientific">Shimia thalassica</name>
    <dbReference type="NCBI Taxonomy" id="1715693"/>
    <lineage>
        <taxon>Bacteria</taxon>
        <taxon>Pseudomonadati</taxon>
        <taxon>Pseudomonadota</taxon>
        <taxon>Alphaproteobacteria</taxon>
        <taxon>Rhodobacterales</taxon>
        <taxon>Roseobacteraceae</taxon>
    </lineage>
</organism>
<dbReference type="Proteomes" id="UP000051870">
    <property type="component" value="Unassembled WGS sequence"/>
</dbReference>
<evidence type="ECO:0000256" key="1">
    <source>
        <dbReference type="SAM" id="MobiDB-lite"/>
    </source>
</evidence>
<feature type="signal peptide" evidence="2">
    <location>
        <begin position="1"/>
        <end position="17"/>
    </location>
</feature>
<gene>
    <name evidence="3" type="ORF">PH7735_02443</name>
</gene>
<reference evidence="4" key="1">
    <citation type="submission" date="2015-09" db="EMBL/GenBank/DDBJ databases">
        <authorList>
            <person name="Rodrigo-Torres Lidia"/>
            <person name="Arahal R.David."/>
        </authorList>
    </citation>
    <scope>NUCLEOTIDE SEQUENCE [LARGE SCALE GENOMIC DNA]</scope>
    <source>
        <strain evidence="4">CECT 7735</strain>
    </source>
</reference>
<dbReference type="RefSeq" id="WP_058311613.1">
    <property type="nucleotide sequence ID" value="NZ_CYTW01000002.1"/>
</dbReference>
<evidence type="ECO:0000256" key="2">
    <source>
        <dbReference type="SAM" id="SignalP"/>
    </source>
</evidence>
<dbReference type="SUPFAM" id="SSF53300">
    <property type="entry name" value="vWA-like"/>
    <property type="match status" value="1"/>
</dbReference>
<keyword evidence="4" id="KW-1185">Reference proteome</keyword>
<evidence type="ECO:0008006" key="5">
    <source>
        <dbReference type="Google" id="ProtNLM"/>
    </source>
</evidence>
<accession>A0A0P1IAB9</accession>
<protein>
    <recommendedName>
        <fullName evidence="5">VWFA domain-containing protein</fullName>
    </recommendedName>
</protein>